<comment type="subcellular location">
    <subcellularLocation>
        <location evidence="1">Membrane</location>
        <topology evidence="1">Multi-pass membrane protein</topology>
    </subcellularLocation>
</comment>
<evidence type="ECO:0008006" key="10">
    <source>
        <dbReference type="Google" id="ProtNLM"/>
    </source>
</evidence>
<dbReference type="AlphaFoldDB" id="D7FY43"/>
<evidence type="ECO:0000256" key="2">
    <source>
        <dbReference type="ARBA" id="ARBA00010487"/>
    </source>
</evidence>
<feature type="region of interest" description="Disordered" evidence="6">
    <location>
        <begin position="595"/>
        <end position="621"/>
    </location>
</feature>
<dbReference type="Proteomes" id="UP000002630">
    <property type="component" value="Unassembled WGS sequence"/>
</dbReference>
<dbReference type="InterPro" id="IPR051584">
    <property type="entry name" value="GPCR-associated_LMBR1"/>
</dbReference>
<evidence type="ECO:0000256" key="7">
    <source>
        <dbReference type="SAM" id="Phobius"/>
    </source>
</evidence>
<evidence type="ECO:0000256" key="4">
    <source>
        <dbReference type="ARBA" id="ARBA00022989"/>
    </source>
</evidence>
<keyword evidence="9" id="KW-1185">Reference proteome</keyword>
<keyword evidence="5 7" id="KW-0472">Membrane</keyword>
<dbReference type="InterPro" id="IPR006876">
    <property type="entry name" value="LMBR1-like_membr_prot"/>
</dbReference>
<feature type="transmembrane region" description="Helical" evidence="7">
    <location>
        <begin position="81"/>
        <end position="104"/>
    </location>
</feature>
<dbReference type="Pfam" id="PF04791">
    <property type="entry name" value="LMBR1"/>
    <property type="match status" value="1"/>
</dbReference>
<evidence type="ECO:0000256" key="1">
    <source>
        <dbReference type="ARBA" id="ARBA00004141"/>
    </source>
</evidence>
<dbReference type="EMBL" id="FN649760">
    <property type="protein sequence ID" value="CBJ32456.1"/>
    <property type="molecule type" value="Genomic_DNA"/>
</dbReference>
<feature type="transmembrane region" description="Helical" evidence="7">
    <location>
        <begin position="154"/>
        <end position="172"/>
    </location>
</feature>
<dbReference type="GO" id="GO:0016020">
    <property type="term" value="C:membrane"/>
    <property type="evidence" value="ECO:0007669"/>
    <property type="project" value="UniProtKB-SubCell"/>
</dbReference>
<feature type="transmembrane region" description="Helical" evidence="7">
    <location>
        <begin position="426"/>
        <end position="446"/>
    </location>
</feature>
<feature type="transmembrane region" description="Helical" evidence="7">
    <location>
        <begin position="526"/>
        <end position="548"/>
    </location>
</feature>
<organism evidence="8 9">
    <name type="scientific">Ectocarpus siliculosus</name>
    <name type="common">Brown alga</name>
    <name type="synonym">Conferva siliculosa</name>
    <dbReference type="NCBI Taxonomy" id="2880"/>
    <lineage>
        <taxon>Eukaryota</taxon>
        <taxon>Sar</taxon>
        <taxon>Stramenopiles</taxon>
        <taxon>Ochrophyta</taxon>
        <taxon>PX clade</taxon>
        <taxon>Phaeophyceae</taxon>
        <taxon>Ectocarpales</taxon>
        <taxon>Ectocarpaceae</taxon>
        <taxon>Ectocarpus</taxon>
    </lineage>
</organism>
<dbReference type="PANTHER" id="PTHR21355:SF0">
    <property type="entry name" value="G-PROTEIN COUPLED RECEPTOR-ASSOCIATED PROTEIN LMBRD2"/>
    <property type="match status" value="1"/>
</dbReference>
<dbReference type="InParanoid" id="D7FY43"/>
<dbReference type="PANTHER" id="PTHR21355">
    <property type="entry name" value="G-PROTEIN COUPLED RECEPTOR-ASSOCIATED PROTEIN LMBRD2"/>
    <property type="match status" value="1"/>
</dbReference>
<feature type="compositionally biased region" description="Acidic residues" evidence="6">
    <location>
        <begin position="656"/>
        <end position="667"/>
    </location>
</feature>
<reference evidence="8 9" key="1">
    <citation type="journal article" date="2010" name="Nature">
        <title>The Ectocarpus genome and the independent evolution of multicellularity in brown algae.</title>
        <authorList>
            <person name="Cock J.M."/>
            <person name="Sterck L."/>
            <person name="Rouze P."/>
            <person name="Scornet D."/>
            <person name="Allen A.E."/>
            <person name="Amoutzias G."/>
            <person name="Anthouard V."/>
            <person name="Artiguenave F."/>
            <person name="Aury J.M."/>
            <person name="Badger J.H."/>
            <person name="Beszteri B."/>
            <person name="Billiau K."/>
            <person name="Bonnet E."/>
            <person name="Bothwell J.H."/>
            <person name="Bowler C."/>
            <person name="Boyen C."/>
            <person name="Brownlee C."/>
            <person name="Carrano C.J."/>
            <person name="Charrier B."/>
            <person name="Cho G.Y."/>
            <person name="Coelho S.M."/>
            <person name="Collen J."/>
            <person name="Corre E."/>
            <person name="Da Silva C."/>
            <person name="Delage L."/>
            <person name="Delaroque N."/>
            <person name="Dittami S.M."/>
            <person name="Doulbeau S."/>
            <person name="Elias M."/>
            <person name="Farnham G."/>
            <person name="Gachon C.M."/>
            <person name="Gschloessl B."/>
            <person name="Heesch S."/>
            <person name="Jabbari K."/>
            <person name="Jubin C."/>
            <person name="Kawai H."/>
            <person name="Kimura K."/>
            <person name="Kloareg B."/>
            <person name="Kupper F.C."/>
            <person name="Lang D."/>
            <person name="Le Bail A."/>
            <person name="Leblanc C."/>
            <person name="Lerouge P."/>
            <person name="Lohr M."/>
            <person name="Lopez P.J."/>
            <person name="Martens C."/>
            <person name="Maumus F."/>
            <person name="Michel G."/>
            <person name="Miranda-Saavedra D."/>
            <person name="Morales J."/>
            <person name="Moreau H."/>
            <person name="Motomura T."/>
            <person name="Nagasato C."/>
            <person name="Napoli C.A."/>
            <person name="Nelson D.R."/>
            <person name="Nyvall-Collen P."/>
            <person name="Peters A.F."/>
            <person name="Pommier C."/>
            <person name="Potin P."/>
            <person name="Poulain J."/>
            <person name="Quesneville H."/>
            <person name="Read B."/>
            <person name="Rensing S.A."/>
            <person name="Ritter A."/>
            <person name="Rousvoal S."/>
            <person name="Samanta M."/>
            <person name="Samson G."/>
            <person name="Schroeder D.C."/>
            <person name="Segurens B."/>
            <person name="Strittmatter M."/>
            <person name="Tonon T."/>
            <person name="Tregear J.W."/>
            <person name="Valentin K."/>
            <person name="von Dassow P."/>
            <person name="Yamagishi T."/>
            <person name="Van de Peer Y."/>
            <person name="Wincker P."/>
        </authorList>
    </citation>
    <scope>NUCLEOTIDE SEQUENCE [LARGE SCALE GENOMIC DNA]</scope>
    <source>
        <strain evidence="9">Ec32 / CCAP1310/4</strain>
    </source>
</reference>
<gene>
    <name evidence="8" type="ORF">Esi_0339_0032</name>
</gene>
<sequence length="667" mass="73954">MSTQEDTETVFTTDAIAFEVALLVAFTAGLVWYYAAKDVPFLVSLCVFTSWLLGFIGTLLLPADIVLTLLDGSHSLWMTRAWYAVYWTTFLLAWVILPILYQAWNAGELTWAERIRRAVRLNIKQYLAMAVLLVVFVIYLVVSGQTSAGSVSGFMMALANTYGLLFIILLLGQGLIQVPRQLWETSFNDTELQRLYFNATQVDTDKHDSLFELETVERNLDSMERAMDIKKHWCIKDRAHMKNMLSSARATDEAFHLETDDGSFQTTRFRGKNGSQRWDDGRTPEDALKDLGVSGLSPGDAARLHSSLRAAQVNVVASRMKWAALLKETDTLLCIVNNEIPWGDAVCETTPGETVCHYLRTVLRRSGNRAGWVWRAYLRALVCKALALLCAGLSGVILWSEVMAASRWNLSPFGILLRLMYQQEAGIGHALSMQAAVLVPFLYMSLCCYRSLFTLRIFGTFSLQGGHHTLPGPLLFNAQYLIRLQFPLGYNFMRMLRYYGTKSASVPALSLPAFQKLMNDMSTVPVLGTGFTVYAPLVLVILCAFTYYKGYARVLRLVGLEHVDLVSMDDPGGNARLDEGRELVERGKRQAQALAARRRDATVQQSPPSDSPSTKYEPGGGYVAPSLYSKVGDGCSSPDVENVGSPLCSINGDALGADDPDGQDSAF</sequence>
<evidence type="ECO:0000256" key="5">
    <source>
        <dbReference type="ARBA" id="ARBA00023136"/>
    </source>
</evidence>
<feature type="transmembrane region" description="Helical" evidence="7">
    <location>
        <begin position="15"/>
        <end position="34"/>
    </location>
</feature>
<name>D7FY43_ECTSI</name>
<feature type="transmembrane region" description="Helical" evidence="7">
    <location>
        <begin position="385"/>
        <end position="406"/>
    </location>
</feature>
<keyword evidence="4 7" id="KW-1133">Transmembrane helix</keyword>
<evidence type="ECO:0000313" key="9">
    <source>
        <dbReference type="Proteomes" id="UP000002630"/>
    </source>
</evidence>
<evidence type="ECO:0000313" key="8">
    <source>
        <dbReference type="EMBL" id="CBJ32456.1"/>
    </source>
</evidence>
<feature type="region of interest" description="Disordered" evidence="6">
    <location>
        <begin position="634"/>
        <end position="667"/>
    </location>
</feature>
<evidence type="ECO:0000256" key="3">
    <source>
        <dbReference type="ARBA" id="ARBA00022692"/>
    </source>
</evidence>
<evidence type="ECO:0000256" key="6">
    <source>
        <dbReference type="SAM" id="MobiDB-lite"/>
    </source>
</evidence>
<proteinExistence type="inferred from homology"/>
<accession>D7FY43</accession>
<feature type="compositionally biased region" description="Polar residues" evidence="6">
    <location>
        <begin position="602"/>
        <end position="614"/>
    </location>
</feature>
<feature type="transmembrane region" description="Helical" evidence="7">
    <location>
        <begin position="41"/>
        <end position="61"/>
    </location>
</feature>
<protein>
    <recommendedName>
        <fullName evidence="10">LMBR1-like membrane protein</fullName>
    </recommendedName>
</protein>
<dbReference type="OrthoDB" id="203099at2759"/>
<dbReference type="eggNOG" id="KOG2296">
    <property type="taxonomic scope" value="Eukaryota"/>
</dbReference>
<comment type="similarity">
    <text evidence="2">Belongs to the LIMR family.</text>
</comment>
<keyword evidence="3 7" id="KW-0812">Transmembrane</keyword>
<feature type="transmembrane region" description="Helical" evidence="7">
    <location>
        <begin position="125"/>
        <end position="142"/>
    </location>
</feature>